<keyword evidence="2" id="KW-1185">Reference proteome</keyword>
<name>A0A371EGN3_MUCPR</name>
<accession>A0A371EGN3</accession>
<organism evidence="1 2">
    <name type="scientific">Mucuna pruriens</name>
    <name type="common">Velvet bean</name>
    <name type="synonym">Dolichos pruriens</name>
    <dbReference type="NCBI Taxonomy" id="157652"/>
    <lineage>
        <taxon>Eukaryota</taxon>
        <taxon>Viridiplantae</taxon>
        <taxon>Streptophyta</taxon>
        <taxon>Embryophyta</taxon>
        <taxon>Tracheophyta</taxon>
        <taxon>Spermatophyta</taxon>
        <taxon>Magnoliopsida</taxon>
        <taxon>eudicotyledons</taxon>
        <taxon>Gunneridae</taxon>
        <taxon>Pentapetalae</taxon>
        <taxon>rosids</taxon>
        <taxon>fabids</taxon>
        <taxon>Fabales</taxon>
        <taxon>Fabaceae</taxon>
        <taxon>Papilionoideae</taxon>
        <taxon>50 kb inversion clade</taxon>
        <taxon>NPAAA clade</taxon>
        <taxon>indigoferoid/millettioid clade</taxon>
        <taxon>Phaseoleae</taxon>
        <taxon>Mucuna</taxon>
    </lineage>
</organism>
<dbReference type="Proteomes" id="UP000257109">
    <property type="component" value="Unassembled WGS sequence"/>
</dbReference>
<proteinExistence type="predicted"/>
<reference evidence="1" key="1">
    <citation type="submission" date="2018-05" db="EMBL/GenBank/DDBJ databases">
        <title>Draft genome of Mucuna pruriens seed.</title>
        <authorList>
            <person name="Nnadi N.E."/>
            <person name="Vos R."/>
            <person name="Hasami M.H."/>
            <person name="Devisetty U.K."/>
            <person name="Aguiy J.C."/>
        </authorList>
    </citation>
    <scope>NUCLEOTIDE SEQUENCE [LARGE SCALE GENOMIC DNA]</scope>
    <source>
        <strain evidence="1">JCA_2017</strain>
    </source>
</reference>
<dbReference type="EMBL" id="QJKJ01014022">
    <property type="protein sequence ID" value="RDX65191.1"/>
    <property type="molecule type" value="Genomic_DNA"/>
</dbReference>
<gene>
    <name evidence="1" type="ORF">CR513_56173</name>
</gene>
<evidence type="ECO:0000313" key="1">
    <source>
        <dbReference type="EMBL" id="RDX65191.1"/>
    </source>
</evidence>
<comment type="caution">
    <text evidence="1">The sequence shown here is derived from an EMBL/GenBank/DDBJ whole genome shotgun (WGS) entry which is preliminary data.</text>
</comment>
<sequence>MSSHHQYTTLNFGDLEPTRMIIQLANRSVVQLISSSNNQGPSGSITPVTVHINLRSSSGDRQRDQNSENTYIIENEIQTQGLDLVISSSMTIAMADGDDPPLLARTSRIRSAGVRWCSNRSPLVTFDFSVPSLHFLNREKCH</sequence>
<protein>
    <submittedName>
        <fullName evidence="1">Uncharacterized protein</fullName>
    </submittedName>
</protein>
<feature type="non-terminal residue" evidence="1">
    <location>
        <position position="1"/>
    </location>
</feature>
<evidence type="ECO:0000313" key="2">
    <source>
        <dbReference type="Proteomes" id="UP000257109"/>
    </source>
</evidence>
<dbReference type="AlphaFoldDB" id="A0A371EGN3"/>